<dbReference type="Proteomes" id="UP001281147">
    <property type="component" value="Unassembled WGS sequence"/>
</dbReference>
<protein>
    <submittedName>
        <fullName evidence="1">Uncharacterized protein</fullName>
    </submittedName>
</protein>
<evidence type="ECO:0000313" key="1">
    <source>
        <dbReference type="EMBL" id="KAK3719937.1"/>
    </source>
</evidence>
<keyword evidence="2" id="KW-1185">Reference proteome</keyword>
<accession>A0ACC3NNC5</accession>
<comment type="caution">
    <text evidence="1">The sequence shown here is derived from an EMBL/GenBank/DDBJ whole genome shotgun (WGS) entry which is preliminary data.</text>
</comment>
<evidence type="ECO:0000313" key="2">
    <source>
        <dbReference type="Proteomes" id="UP001281147"/>
    </source>
</evidence>
<sequence>MRVRRNFPERLQLLAGRVASSPIGLTVITFAAIYLLAVWTVSNVSRRDPGSWFFDAEEGYRPEYSAVRLQQSEEYLVTAASEPFQRQSGGKDVELCVGVLSVAREGARYLRAAVASLVLGLTEEERNGVHLIVFIPQSDPAVHPAYHEAWLANLTDELLLYNLTGADPERVSKLEASSDARRKIMMDYQYLMKACCDTGAPYMALLEDDIVAMHGWYHRTMEGLSIAEEIASQKYASKGFLYLRLFYTESFLGWNVENLGEHIFWSIVLVVTVGILLIWSRAYSSTSQAFLPNRVVLLVCGVYVPCFIILFFAAGRMTTLPLSTGVNVMNNYGCCTQGLVWPRNKAEQLMEWYESSKPLGYGDVLIEQYADSHDELRLAITPSVIQHIGVKSSKAGASSRRSKHERPIPEKLWNFRFELNNAEELKREHESAIADGG</sequence>
<organism evidence="1 2">
    <name type="scientific">Vermiconidia calcicola</name>
    <dbReference type="NCBI Taxonomy" id="1690605"/>
    <lineage>
        <taxon>Eukaryota</taxon>
        <taxon>Fungi</taxon>
        <taxon>Dikarya</taxon>
        <taxon>Ascomycota</taxon>
        <taxon>Pezizomycotina</taxon>
        <taxon>Dothideomycetes</taxon>
        <taxon>Dothideomycetidae</taxon>
        <taxon>Mycosphaerellales</taxon>
        <taxon>Extremaceae</taxon>
        <taxon>Vermiconidia</taxon>
    </lineage>
</organism>
<name>A0ACC3NNC5_9PEZI</name>
<reference evidence="1" key="1">
    <citation type="submission" date="2023-07" db="EMBL/GenBank/DDBJ databases">
        <title>Black Yeasts Isolated from many extreme environments.</title>
        <authorList>
            <person name="Coleine C."/>
            <person name="Stajich J.E."/>
            <person name="Selbmann L."/>
        </authorList>
    </citation>
    <scope>NUCLEOTIDE SEQUENCE</scope>
    <source>
        <strain evidence="1">CCFEE 5714</strain>
    </source>
</reference>
<dbReference type="EMBL" id="JAUTXU010000024">
    <property type="protein sequence ID" value="KAK3719937.1"/>
    <property type="molecule type" value="Genomic_DNA"/>
</dbReference>
<proteinExistence type="predicted"/>
<gene>
    <name evidence="1" type="ORF">LTR37_004060</name>
</gene>